<evidence type="ECO:0000313" key="2">
    <source>
        <dbReference type="EMBL" id="MXO59786.1"/>
    </source>
</evidence>
<proteinExistence type="predicted"/>
<dbReference type="GO" id="GO:0006357">
    <property type="term" value="P:regulation of transcription by RNA polymerase II"/>
    <property type="evidence" value="ECO:0007669"/>
    <property type="project" value="TreeGrafter"/>
</dbReference>
<dbReference type="Gene3D" id="3.30.420.40">
    <property type="match status" value="1"/>
</dbReference>
<evidence type="ECO:0000259" key="1">
    <source>
        <dbReference type="Pfam" id="PF02541"/>
    </source>
</evidence>
<dbReference type="Proteomes" id="UP000433652">
    <property type="component" value="Unassembled WGS sequence"/>
</dbReference>
<dbReference type="Gene3D" id="3.30.420.150">
    <property type="entry name" value="Exopolyphosphatase. Domain 2"/>
    <property type="match status" value="1"/>
</dbReference>
<dbReference type="RefSeq" id="WP_328598189.1">
    <property type="nucleotide sequence ID" value="NZ_WTYM01000039.1"/>
</dbReference>
<reference evidence="2 3" key="1">
    <citation type="submission" date="2019-12" db="EMBL/GenBank/DDBJ databases">
        <title>Genomic-based taxomic classification of the family Erythrobacteraceae.</title>
        <authorList>
            <person name="Xu L."/>
        </authorList>
    </citation>
    <scope>NUCLEOTIDE SEQUENCE [LARGE SCALE GENOMIC DNA]</scope>
    <source>
        <strain evidence="2 3">MCCC 1K01500</strain>
    </source>
</reference>
<dbReference type="PANTHER" id="PTHR30005:SF0">
    <property type="entry name" value="RETROGRADE REGULATION PROTEIN 2"/>
    <property type="match status" value="1"/>
</dbReference>
<comment type="caution">
    <text evidence="2">The sequence shown here is derived from an EMBL/GenBank/DDBJ whole genome shotgun (WGS) entry which is preliminary data.</text>
</comment>
<sequence>MSSHWPSGTLELDGAKPDRAVVDIGSNTVRLVIYSGPPRAPNSFLNEKVVAKLGRDIGDTGLIPDKSAELALAALRRYNALITDLGVQQVDVVATAAVRDAKNGGEFLERVRKLGLDARLLSGDEEARASATGVIAAFPDAHGVVADLGGGSLELVSVENGQDHHGESLSIGTLRLGALRKKGSASFKRTVHRAFDNAGWAAAHPGPLYMVGGTWRAFAKYAMLTSGHPLSDPHWLQLPVEEADKIAKKLVRTDPETLREMGGITNLRAGALPDAAALLRVMLAELAPTELVFSSWGLREGILYQRLPELARRQDPLLAGMAYFTAPRGASISKAAMIAGWTASVANGDGAKSERLRLAATLLAQAAARLEPNIRMSHALNWALEKRWIGLDMPGRARIAAALVGACDKPALPSELLALADEKDLHEALGWGLAIRLCRRLGGGSRTSLASSSLTVEGKTVVLDLDSTGAELLGEPVETELKNLAGWLGMDAEIRVDRRLPKRANLTLM</sequence>
<accession>A0A6I4SY57</accession>
<evidence type="ECO:0000313" key="3">
    <source>
        <dbReference type="Proteomes" id="UP000433652"/>
    </source>
</evidence>
<feature type="domain" description="Ppx/GppA phosphatase N-terminal" evidence="1">
    <location>
        <begin position="44"/>
        <end position="308"/>
    </location>
</feature>
<dbReference type="InterPro" id="IPR003695">
    <property type="entry name" value="Ppx_GppA_N"/>
</dbReference>
<dbReference type="Pfam" id="PF02541">
    <property type="entry name" value="Ppx-GppA"/>
    <property type="match status" value="1"/>
</dbReference>
<dbReference type="SUPFAM" id="SSF53067">
    <property type="entry name" value="Actin-like ATPase domain"/>
    <property type="match status" value="2"/>
</dbReference>
<organism evidence="2 3">
    <name type="scientific">Croceibacterium salegens</name>
    <dbReference type="NCBI Taxonomy" id="1737568"/>
    <lineage>
        <taxon>Bacteria</taxon>
        <taxon>Pseudomonadati</taxon>
        <taxon>Pseudomonadota</taxon>
        <taxon>Alphaproteobacteria</taxon>
        <taxon>Sphingomonadales</taxon>
        <taxon>Erythrobacteraceae</taxon>
        <taxon>Croceibacterium</taxon>
    </lineage>
</organism>
<dbReference type="PANTHER" id="PTHR30005">
    <property type="entry name" value="EXOPOLYPHOSPHATASE"/>
    <property type="match status" value="1"/>
</dbReference>
<name>A0A6I4SY57_9SPHN</name>
<dbReference type="Gene3D" id="1.10.3210.10">
    <property type="entry name" value="Hypothetical protein af1432"/>
    <property type="match status" value="1"/>
</dbReference>
<keyword evidence="3" id="KW-1185">Reference proteome</keyword>
<dbReference type="AlphaFoldDB" id="A0A6I4SY57"/>
<dbReference type="EMBL" id="WTYM01000039">
    <property type="protein sequence ID" value="MXO59786.1"/>
    <property type="molecule type" value="Genomic_DNA"/>
</dbReference>
<dbReference type="CDD" id="cd24052">
    <property type="entry name" value="ASKHA_NBD_HpPPX-GppA-like"/>
    <property type="match status" value="1"/>
</dbReference>
<dbReference type="InterPro" id="IPR050273">
    <property type="entry name" value="GppA/Ppx_hydrolase"/>
</dbReference>
<gene>
    <name evidence="2" type="ORF">GRI89_09565</name>
</gene>
<dbReference type="InterPro" id="IPR043129">
    <property type="entry name" value="ATPase_NBD"/>
</dbReference>
<protein>
    <submittedName>
        <fullName evidence="2">Ppx/GppA family phosphatase</fullName>
    </submittedName>
</protein>